<keyword evidence="11" id="KW-0539">Nucleus</keyword>
<evidence type="ECO:0000259" key="14">
    <source>
        <dbReference type="PROSITE" id="PS51703"/>
    </source>
</evidence>
<dbReference type="EMBL" id="JAZDUA010000278">
    <property type="protein sequence ID" value="KAK7862375.1"/>
    <property type="molecule type" value="Genomic_DNA"/>
</dbReference>
<dbReference type="InterPro" id="IPR049401">
    <property type="entry name" value="DZF_dom_N"/>
</dbReference>
<protein>
    <recommendedName>
        <fullName evidence="12">Zinc finger RNA-binding protein</fullName>
    </recommendedName>
</protein>
<dbReference type="FunFam" id="1.10.1410.40:FF:000001">
    <property type="entry name" value="interleukin enhancer-binding factor 3 isoform X1"/>
    <property type="match status" value="1"/>
</dbReference>
<reference evidence="15 16" key="1">
    <citation type="submission" date="2024-03" db="EMBL/GenBank/DDBJ databases">
        <title>The genome assembly and annotation of the cricket Gryllus longicercus Weissman &amp; Gray.</title>
        <authorList>
            <person name="Szrajer S."/>
            <person name="Gray D."/>
            <person name="Ylla G."/>
        </authorList>
    </citation>
    <scope>NUCLEOTIDE SEQUENCE [LARGE SCALE GENOMIC DNA]</scope>
    <source>
        <strain evidence="15">DAG 2021-001</strain>
        <tissue evidence="15">Whole body minus gut</tissue>
    </source>
</reference>
<gene>
    <name evidence="15" type="ORF">R5R35_014392</name>
</gene>
<dbReference type="Proteomes" id="UP001378592">
    <property type="component" value="Unassembled WGS sequence"/>
</dbReference>
<organism evidence="15 16">
    <name type="scientific">Gryllus longicercus</name>
    <dbReference type="NCBI Taxonomy" id="2509291"/>
    <lineage>
        <taxon>Eukaryota</taxon>
        <taxon>Metazoa</taxon>
        <taxon>Ecdysozoa</taxon>
        <taxon>Arthropoda</taxon>
        <taxon>Hexapoda</taxon>
        <taxon>Insecta</taxon>
        <taxon>Pterygota</taxon>
        <taxon>Neoptera</taxon>
        <taxon>Polyneoptera</taxon>
        <taxon>Orthoptera</taxon>
        <taxon>Ensifera</taxon>
        <taxon>Gryllidea</taxon>
        <taxon>Grylloidea</taxon>
        <taxon>Gryllidae</taxon>
        <taxon>Gryllinae</taxon>
        <taxon>Gryllus</taxon>
    </lineage>
</organism>
<dbReference type="Pfam" id="PF12171">
    <property type="entry name" value="zf-C2H2_jaz"/>
    <property type="match status" value="1"/>
</dbReference>
<feature type="compositionally biased region" description="Low complexity" evidence="13">
    <location>
        <begin position="418"/>
        <end position="430"/>
    </location>
</feature>
<feature type="compositionally biased region" description="Basic and acidic residues" evidence="13">
    <location>
        <begin position="719"/>
        <end position="748"/>
    </location>
</feature>
<feature type="compositionally biased region" description="Low complexity" evidence="13">
    <location>
        <begin position="658"/>
        <end position="712"/>
    </location>
</feature>
<evidence type="ECO:0000256" key="3">
    <source>
        <dbReference type="ARBA" id="ARBA00022473"/>
    </source>
</evidence>
<evidence type="ECO:0000256" key="6">
    <source>
        <dbReference type="ARBA" id="ARBA00022737"/>
    </source>
</evidence>
<sequence length="1070" mass="115441">MATNNYFGFTHGGTQYGSLYSATGAAAYQTGQTGYAVTPTAATAATYTAQRAGTGYETAYQTATHTTPGTYAGFDVAVGAGTAATATTYDYGYGRTAQTAYDSTKTYYQQPAAAAAATYSTTDTHYQASKPAFSTTSTYTATTRQVTQTTPKAASYSTAYTTQGAQGANYTSGYTAAAAAQTTNTTKAAGNTTYSGYDAALYSAATMYVAQQAQTGTAAAAAAAAAGGAGATAAVATNTAVTKPTGTWQAYKKGPMAGGMKTMKPKQPPKPQQLHYCDVCKISCAGPQTYREHLEGQKHKKKESALKAGAVPVARGSNALRCELCDVTCTGSDAYAAHIRGAKHQKVLKLHTKLGKPIPSTDPVVVGGSAKTTSSTASTTTSSVATQAKTTASAATKAAPGAVKKPVSAAPKINFVAGSSLGTTTNTNSSANVEVKQESKEDTSVSDSEITVNDKDVQPVGQDYIEEIKNDEGKVISFNCKLCECRFNDPNAKEMHMKGRRHRLQYKKKVNPELVVDVKPSLRQRKLQEEKLRRQQMRDEYWRRRDEERMMEEEERMYWEERRRFEEEVEYFEWYRRYGRDPRALPPPPRPFGPGVPPLMFFPQPIRRPDSSDDRHVIARHAEIYPKEEELQAVQRIVSHTEKALKFVSDFLADQASAAPTAKPAPSKGPTTPTTPTTTSAAKPSAVAGKPTPAAAAAAKPTTTPTSTPGVTIKQEPTTPEKPKADTSKEEPKKEDGRDGNLFSFHREKDDSQVPRVLKGVMRVGVLAKGLLLHGDTAVNLVVLCAEKPTRTLLNKVAENLPKQLKMVSPEDTYKVHRKVEEAAIIVMGVKEPHITVTITLTSPVMREQLLTHPEGSGDSVSVSQAQVMKDPPDVLDKQKCLDALAALRHAKWFQARATGLQSCVMVIRILRDLCQRVPTWAPLHSWAMELLVEKVISSAGQPLSPGDALRRIMEALASGILLPGGPGLLDPCEKDPCDAAGNMLPQQREDITASAQHALRLIAFRQIHKVLGMDPLPPPKFSRGRFNRKRRRDNSSGEGNDSEAGDGKKDKKEDGAEDTKMEIVKTEAK</sequence>
<keyword evidence="4" id="KW-0963">Cytoplasm</keyword>
<accession>A0AAN9VCI0</accession>
<dbReference type="FunFam" id="3.30.160.60:FF:000153">
    <property type="entry name" value="Zinc finger RNA-binding protein 2"/>
    <property type="match status" value="1"/>
</dbReference>
<feature type="region of interest" description="Disordered" evidence="13">
    <location>
        <begin position="658"/>
        <end position="748"/>
    </location>
</feature>
<dbReference type="Gene3D" id="3.30.160.60">
    <property type="entry name" value="Classic Zinc Finger"/>
    <property type="match status" value="3"/>
</dbReference>
<dbReference type="Gene3D" id="3.30.460.10">
    <property type="entry name" value="Beta Polymerase, domain 2"/>
    <property type="match status" value="1"/>
</dbReference>
<dbReference type="Pfam" id="PF12874">
    <property type="entry name" value="zf-met"/>
    <property type="match status" value="2"/>
</dbReference>
<keyword evidence="10" id="KW-0238">DNA-binding</keyword>
<evidence type="ECO:0000313" key="15">
    <source>
        <dbReference type="EMBL" id="KAK7862375.1"/>
    </source>
</evidence>
<dbReference type="Pfam" id="PF20965">
    <property type="entry name" value="DZF_C"/>
    <property type="match status" value="1"/>
</dbReference>
<evidence type="ECO:0000313" key="16">
    <source>
        <dbReference type="Proteomes" id="UP001378592"/>
    </source>
</evidence>
<dbReference type="InterPro" id="IPR043519">
    <property type="entry name" value="NT_sf"/>
</dbReference>
<feature type="compositionally biased region" description="Basic residues" evidence="13">
    <location>
        <begin position="1023"/>
        <end position="1033"/>
    </location>
</feature>
<dbReference type="InterPro" id="IPR036236">
    <property type="entry name" value="Znf_C2H2_sf"/>
</dbReference>
<evidence type="ECO:0000256" key="4">
    <source>
        <dbReference type="ARBA" id="ARBA00022490"/>
    </source>
</evidence>
<dbReference type="FunFam" id="3.30.160.60:FF:000210">
    <property type="entry name" value="Zinc finger RNA-binding protein 2"/>
    <property type="match status" value="1"/>
</dbReference>
<evidence type="ECO:0000256" key="1">
    <source>
        <dbReference type="ARBA" id="ARBA00004123"/>
    </source>
</evidence>
<keyword evidence="6" id="KW-0677">Repeat</keyword>
<comment type="subcellular location">
    <subcellularLocation>
        <location evidence="2">Cytoplasm</location>
    </subcellularLocation>
    <subcellularLocation>
        <location evidence="1">Nucleus</location>
    </subcellularLocation>
</comment>
<dbReference type="PANTHER" id="PTHR45762">
    <property type="entry name" value="ZINC FINGER RNA-BINDING PROTEIN"/>
    <property type="match status" value="1"/>
</dbReference>
<evidence type="ECO:0000256" key="2">
    <source>
        <dbReference type="ARBA" id="ARBA00004496"/>
    </source>
</evidence>
<keyword evidence="16" id="KW-1185">Reference proteome</keyword>
<dbReference type="SMART" id="SM00355">
    <property type="entry name" value="ZnF_C2H2"/>
    <property type="match status" value="3"/>
</dbReference>
<evidence type="ECO:0000256" key="11">
    <source>
        <dbReference type="ARBA" id="ARBA00023242"/>
    </source>
</evidence>
<dbReference type="GO" id="GO:0005737">
    <property type="term" value="C:cytoplasm"/>
    <property type="evidence" value="ECO:0007669"/>
    <property type="project" value="UniProtKB-SubCell"/>
</dbReference>
<feature type="compositionally biased region" description="Basic and acidic residues" evidence="13">
    <location>
        <begin position="1046"/>
        <end position="1070"/>
    </location>
</feature>
<dbReference type="GO" id="GO:0003727">
    <property type="term" value="F:single-stranded RNA binding"/>
    <property type="evidence" value="ECO:0007669"/>
    <property type="project" value="TreeGrafter"/>
</dbReference>
<keyword evidence="8" id="KW-0862">Zinc</keyword>
<keyword evidence="9" id="KW-0694">RNA-binding</keyword>
<comment type="caution">
    <text evidence="15">The sequence shown here is derived from an EMBL/GenBank/DDBJ whole genome shotgun (WGS) entry which is preliminary data.</text>
</comment>
<feature type="domain" description="DZF" evidence="14">
    <location>
        <begin position="590"/>
        <end position="1056"/>
    </location>
</feature>
<dbReference type="GO" id="GO:0003677">
    <property type="term" value="F:DNA binding"/>
    <property type="evidence" value="ECO:0007669"/>
    <property type="project" value="UniProtKB-KW"/>
</dbReference>
<keyword evidence="3" id="KW-0217">Developmental protein</keyword>
<name>A0AAN9VCI0_9ORTH</name>
<dbReference type="PANTHER" id="PTHR45762:SF3">
    <property type="entry name" value="ZINC-FINGER PROTEIN AT 72D, ISOFORM B"/>
    <property type="match status" value="1"/>
</dbReference>
<evidence type="ECO:0000256" key="8">
    <source>
        <dbReference type="ARBA" id="ARBA00022833"/>
    </source>
</evidence>
<evidence type="ECO:0000256" key="9">
    <source>
        <dbReference type="ARBA" id="ARBA00022884"/>
    </source>
</evidence>
<dbReference type="InterPro" id="IPR006561">
    <property type="entry name" value="DZF_dom"/>
</dbReference>
<keyword evidence="5" id="KW-0479">Metal-binding</keyword>
<dbReference type="GO" id="GO:0071011">
    <property type="term" value="C:precatalytic spliceosome"/>
    <property type="evidence" value="ECO:0007669"/>
    <property type="project" value="TreeGrafter"/>
</dbReference>
<dbReference type="PROSITE" id="PS00028">
    <property type="entry name" value="ZINC_FINGER_C2H2_1"/>
    <property type="match status" value="1"/>
</dbReference>
<dbReference type="SUPFAM" id="SSF57667">
    <property type="entry name" value="beta-beta-alpha zinc fingers"/>
    <property type="match status" value="3"/>
</dbReference>
<dbReference type="AlphaFoldDB" id="A0AAN9VCI0"/>
<dbReference type="SMART" id="SM00572">
    <property type="entry name" value="DZF"/>
    <property type="match status" value="1"/>
</dbReference>
<dbReference type="InterPro" id="IPR013087">
    <property type="entry name" value="Znf_C2H2_type"/>
</dbReference>
<feature type="region of interest" description="Disordered" evidence="13">
    <location>
        <begin position="1014"/>
        <end position="1070"/>
    </location>
</feature>
<dbReference type="InterPro" id="IPR049402">
    <property type="entry name" value="DZF_dom_C"/>
</dbReference>
<dbReference type="FunFam" id="3.30.460.10:FF:000010">
    <property type="entry name" value="Zinc finger RNA-binding protein 2"/>
    <property type="match status" value="1"/>
</dbReference>
<evidence type="ECO:0000256" key="10">
    <source>
        <dbReference type="ARBA" id="ARBA00023125"/>
    </source>
</evidence>
<proteinExistence type="predicted"/>
<dbReference type="InterPro" id="IPR003604">
    <property type="entry name" value="Matrin/U1-like-C_Znf_C2H2"/>
</dbReference>
<evidence type="ECO:0000256" key="12">
    <source>
        <dbReference type="ARBA" id="ARBA00041195"/>
    </source>
</evidence>
<feature type="region of interest" description="Disordered" evidence="13">
    <location>
        <begin position="418"/>
        <end position="448"/>
    </location>
</feature>
<evidence type="ECO:0000256" key="5">
    <source>
        <dbReference type="ARBA" id="ARBA00022723"/>
    </source>
</evidence>
<evidence type="ECO:0000256" key="13">
    <source>
        <dbReference type="SAM" id="MobiDB-lite"/>
    </source>
</evidence>
<dbReference type="GO" id="GO:0003725">
    <property type="term" value="F:double-stranded RNA binding"/>
    <property type="evidence" value="ECO:0007669"/>
    <property type="project" value="TreeGrafter"/>
</dbReference>
<dbReference type="SMART" id="SM00451">
    <property type="entry name" value="ZnF_U1"/>
    <property type="match status" value="3"/>
</dbReference>
<dbReference type="Pfam" id="PF07528">
    <property type="entry name" value="DZF_N"/>
    <property type="match status" value="1"/>
</dbReference>
<dbReference type="PROSITE" id="PS51703">
    <property type="entry name" value="DZF"/>
    <property type="match status" value="1"/>
</dbReference>
<dbReference type="Gene3D" id="1.10.1410.40">
    <property type="match status" value="1"/>
</dbReference>
<dbReference type="InterPro" id="IPR022755">
    <property type="entry name" value="Znf_C2H2_jaz"/>
</dbReference>
<evidence type="ECO:0000256" key="7">
    <source>
        <dbReference type="ARBA" id="ARBA00022771"/>
    </source>
</evidence>
<dbReference type="FunFam" id="3.30.160.60:FF:000439">
    <property type="entry name" value="Zinc finger RNA-binding protein 2"/>
    <property type="match status" value="1"/>
</dbReference>
<keyword evidence="7" id="KW-0863">Zinc-finger</keyword>
<dbReference type="GO" id="GO:0008270">
    <property type="term" value="F:zinc ion binding"/>
    <property type="evidence" value="ECO:0007669"/>
    <property type="project" value="UniProtKB-KW"/>
</dbReference>